<dbReference type="InterPro" id="IPR000868">
    <property type="entry name" value="Isochorismatase-like_dom"/>
</dbReference>
<dbReference type="InterPro" id="IPR053152">
    <property type="entry name" value="Hydrolase_YcaC-like"/>
</dbReference>
<keyword evidence="3" id="KW-1185">Reference proteome</keyword>
<dbReference type="Proteomes" id="UP000076023">
    <property type="component" value="Unassembled WGS sequence"/>
</dbReference>
<accession>A0A146GBX5</accession>
<protein>
    <submittedName>
        <fullName evidence="2">Nicotinamidase-related amidase</fullName>
    </submittedName>
</protein>
<dbReference type="Gene3D" id="3.40.50.850">
    <property type="entry name" value="Isochorismatase-like"/>
    <property type="match status" value="1"/>
</dbReference>
<name>A0A146GBX5_TERSA</name>
<dbReference type="PANTHER" id="PTHR43559">
    <property type="entry name" value="HYDROLASE YCAC-RELATED"/>
    <property type="match status" value="1"/>
</dbReference>
<dbReference type="AlphaFoldDB" id="A0A146GBX5"/>
<sequence>MAVRDYGSRTMSHYHKLYTAEDSAVVFIDHQPQMTFGVSNIDRATLINNVTLLAKVAKEFNVPAVITAVETESFSGYVWPQLLDVFPGQQVVERTSMNSWDDEGFRAAIKATGRKNIIMTGLWTEVCVTWPTIEMLGEGYNIYVVEDCCGATSSAAQEAALSRMVQAGAVRVTTMPALLEWQRDWARRDHYNNLMGIIKNQGGAYGVGVEYAYTMVHHAPQSAIQPQVVAPKAAH</sequence>
<feature type="domain" description="Isochorismatase-like" evidence="1">
    <location>
        <begin position="23"/>
        <end position="174"/>
    </location>
</feature>
<organism evidence="2 3">
    <name type="scientific">Terrimicrobium sacchariphilum</name>
    <dbReference type="NCBI Taxonomy" id="690879"/>
    <lineage>
        <taxon>Bacteria</taxon>
        <taxon>Pseudomonadati</taxon>
        <taxon>Verrucomicrobiota</taxon>
        <taxon>Terrimicrobiia</taxon>
        <taxon>Terrimicrobiales</taxon>
        <taxon>Terrimicrobiaceae</taxon>
        <taxon>Terrimicrobium</taxon>
    </lineage>
</organism>
<evidence type="ECO:0000313" key="3">
    <source>
        <dbReference type="Proteomes" id="UP000076023"/>
    </source>
</evidence>
<gene>
    <name evidence="2" type="ORF">TSACC_23315</name>
</gene>
<dbReference type="PANTHER" id="PTHR43559:SF1">
    <property type="entry name" value="HYDROLASE"/>
    <property type="match status" value="1"/>
</dbReference>
<reference evidence="3" key="1">
    <citation type="journal article" date="2017" name="Genome Announc.">
        <title>Draft Genome Sequence of Terrimicrobium sacchariphilum NM-5T, a Facultative Anaerobic Soil Bacterium of the Class Spartobacteria.</title>
        <authorList>
            <person name="Qiu Y.L."/>
            <person name="Tourlousse D.M."/>
            <person name="Matsuura N."/>
            <person name="Ohashi A."/>
            <person name="Sekiguchi Y."/>
        </authorList>
    </citation>
    <scope>NUCLEOTIDE SEQUENCE [LARGE SCALE GENOMIC DNA]</scope>
    <source>
        <strain evidence="3">NM-5</strain>
    </source>
</reference>
<dbReference type="CDD" id="cd01012">
    <property type="entry name" value="YcaC_related"/>
    <property type="match status" value="1"/>
</dbReference>
<dbReference type="EMBL" id="BDCO01000002">
    <property type="protein sequence ID" value="GAT34881.1"/>
    <property type="molecule type" value="Genomic_DNA"/>
</dbReference>
<dbReference type="InterPro" id="IPR036380">
    <property type="entry name" value="Isochorismatase-like_sf"/>
</dbReference>
<dbReference type="InParanoid" id="A0A146GBX5"/>
<comment type="caution">
    <text evidence="2">The sequence shown here is derived from an EMBL/GenBank/DDBJ whole genome shotgun (WGS) entry which is preliminary data.</text>
</comment>
<evidence type="ECO:0000313" key="2">
    <source>
        <dbReference type="EMBL" id="GAT34881.1"/>
    </source>
</evidence>
<proteinExistence type="predicted"/>
<dbReference type="Pfam" id="PF00857">
    <property type="entry name" value="Isochorismatase"/>
    <property type="match status" value="1"/>
</dbReference>
<dbReference type="SUPFAM" id="SSF52499">
    <property type="entry name" value="Isochorismatase-like hydrolases"/>
    <property type="match status" value="1"/>
</dbReference>
<dbReference type="FunCoup" id="A0A146GBX5">
    <property type="interactions" value="321"/>
</dbReference>
<dbReference type="STRING" id="690879.TSACC_23315"/>
<evidence type="ECO:0000259" key="1">
    <source>
        <dbReference type="Pfam" id="PF00857"/>
    </source>
</evidence>